<dbReference type="CDD" id="cd17393">
    <property type="entry name" value="MFS_MosC_like"/>
    <property type="match status" value="1"/>
</dbReference>
<gene>
    <name evidence="6" type="ORF">EII35_13915</name>
</gene>
<proteinExistence type="predicted"/>
<dbReference type="SUPFAM" id="SSF103473">
    <property type="entry name" value="MFS general substrate transporter"/>
    <property type="match status" value="1"/>
</dbReference>
<feature type="transmembrane region" description="Helical" evidence="5">
    <location>
        <begin position="211"/>
        <end position="230"/>
    </location>
</feature>
<evidence type="ECO:0000256" key="2">
    <source>
        <dbReference type="ARBA" id="ARBA00022692"/>
    </source>
</evidence>
<evidence type="ECO:0000256" key="3">
    <source>
        <dbReference type="ARBA" id="ARBA00022989"/>
    </source>
</evidence>
<dbReference type="AlphaFoldDB" id="A0A3P1WV38"/>
<evidence type="ECO:0000256" key="4">
    <source>
        <dbReference type="ARBA" id="ARBA00023136"/>
    </source>
</evidence>
<dbReference type="InterPro" id="IPR011701">
    <property type="entry name" value="MFS"/>
</dbReference>
<feature type="transmembrane region" description="Helical" evidence="5">
    <location>
        <begin position="309"/>
        <end position="331"/>
    </location>
</feature>
<dbReference type="Proteomes" id="UP000280935">
    <property type="component" value="Unassembled WGS sequence"/>
</dbReference>
<keyword evidence="3 5" id="KW-1133">Transmembrane helix</keyword>
<keyword evidence="4 5" id="KW-0472">Membrane</keyword>
<feature type="transmembrane region" description="Helical" evidence="5">
    <location>
        <begin position="343"/>
        <end position="366"/>
    </location>
</feature>
<dbReference type="Pfam" id="PF07690">
    <property type="entry name" value="MFS_1"/>
    <property type="match status" value="1"/>
</dbReference>
<reference evidence="6 7" key="1">
    <citation type="submission" date="2018-11" db="EMBL/GenBank/DDBJ databases">
        <title>Genomes From Bacteria Associated with the Canine Oral Cavity: a Test Case for Automated Genome-Based Taxonomic Assignment.</title>
        <authorList>
            <person name="Coil D.A."/>
            <person name="Jospin G."/>
            <person name="Darling A.E."/>
            <person name="Wallis C."/>
            <person name="Davis I.J."/>
            <person name="Harris S."/>
            <person name="Eisen J.A."/>
            <person name="Holcombe L.J."/>
            <person name="O'Flynn C."/>
        </authorList>
    </citation>
    <scope>NUCLEOTIDE SEQUENCE [LARGE SCALE GENOMIC DNA]</scope>
    <source>
        <strain evidence="6 7">OH2822_COT-296</strain>
    </source>
</reference>
<dbReference type="GO" id="GO:0022857">
    <property type="term" value="F:transmembrane transporter activity"/>
    <property type="evidence" value="ECO:0007669"/>
    <property type="project" value="InterPro"/>
</dbReference>
<feature type="transmembrane region" description="Helical" evidence="5">
    <location>
        <begin position="20"/>
        <end position="39"/>
    </location>
</feature>
<evidence type="ECO:0000256" key="1">
    <source>
        <dbReference type="ARBA" id="ARBA00004141"/>
    </source>
</evidence>
<evidence type="ECO:0000256" key="5">
    <source>
        <dbReference type="SAM" id="Phobius"/>
    </source>
</evidence>
<keyword evidence="2 5" id="KW-0812">Transmembrane</keyword>
<protein>
    <submittedName>
        <fullName evidence="6">MFS transporter</fullName>
    </submittedName>
</protein>
<evidence type="ECO:0000313" key="6">
    <source>
        <dbReference type="EMBL" id="RRD48223.1"/>
    </source>
</evidence>
<dbReference type="InterPro" id="IPR036259">
    <property type="entry name" value="MFS_trans_sf"/>
</dbReference>
<organism evidence="6 7">
    <name type="scientific">Arachnia propionica</name>
    <dbReference type="NCBI Taxonomy" id="1750"/>
    <lineage>
        <taxon>Bacteria</taxon>
        <taxon>Bacillati</taxon>
        <taxon>Actinomycetota</taxon>
        <taxon>Actinomycetes</taxon>
        <taxon>Propionibacteriales</taxon>
        <taxon>Propionibacteriaceae</taxon>
        <taxon>Arachnia</taxon>
    </lineage>
</organism>
<dbReference type="Gene3D" id="1.20.1250.20">
    <property type="entry name" value="MFS general substrate transporter like domains"/>
    <property type="match status" value="1"/>
</dbReference>
<accession>A0A3P1WV38</accession>
<feature type="transmembrane region" description="Helical" evidence="5">
    <location>
        <begin position="280"/>
        <end position="303"/>
    </location>
</feature>
<dbReference type="PANTHER" id="PTHR23514">
    <property type="entry name" value="BYPASS OF STOP CODON PROTEIN 6"/>
    <property type="match status" value="1"/>
</dbReference>
<comment type="subcellular location">
    <subcellularLocation>
        <location evidence="1">Membrane</location>
        <topology evidence="1">Multi-pass membrane protein</topology>
    </subcellularLocation>
</comment>
<dbReference type="EMBL" id="RQYT01000049">
    <property type="protein sequence ID" value="RRD48223.1"/>
    <property type="molecule type" value="Genomic_DNA"/>
</dbReference>
<feature type="transmembrane region" description="Helical" evidence="5">
    <location>
        <begin position="250"/>
        <end position="268"/>
    </location>
</feature>
<feature type="transmembrane region" description="Helical" evidence="5">
    <location>
        <begin position="372"/>
        <end position="391"/>
    </location>
</feature>
<dbReference type="GO" id="GO:0016020">
    <property type="term" value="C:membrane"/>
    <property type="evidence" value="ECO:0007669"/>
    <property type="project" value="UniProtKB-SubCell"/>
</dbReference>
<name>A0A3P1WV38_9ACTN</name>
<dbReference type="OrthoDB" id="151222at2"/>
<evidence type="ECO:0000313" key="7">
    <source>
        <dbReference type="Proteomes" id="UP000280935"/>
    </source>
</evidence>
<sequence length="396" mass="41765">MVKPTPDRVSTEARRARWGVVLLFWLNGVAWSSILPRYPELKSSLGLDDRWWGLAVAIGPAGGLVAGLVTAALIRRYSSATVSIVSQVIGIAMLNVIGNAPHAWIFAIGVFLMAGFDSITDIGMNAHGLRVQKLHERPILNAFHGWWSVGAVCGGFIGSAAKQAGIPIWVQCLAATVVFSAMSLAAKVLLLPGLDHDVQAHAASKGTGRRIRPALLLRLVALGILGATAGLLEDTGGTWGAIYLERQFDVIPFLTGMAFVALQGLQLIGRFTGDALVKRIGPLTATVQGAVIAGLGMSAALVWPSPATTIVGFACIGWGMATIIPSSMHAADELPGMRHGNGLMVVTSMMRLGFLTGPPLIGALSHHTELRVALWVIPAFALLILILSPSLKPVRN</sequence>
<feature type="transmembrane region" description="Helical" evidence="5">
    <location>
        <begin position="166"/>
        <end position="190"/>
    </location>
</feature>
<feature type="transmembrane region" description="Helical" evidence="5">
    <location>
        <begin position="51"/>
        <end position="73"/>
    </location>
</feature>
<dbReference type="PANTHER" id="PTHR23514:SF13">
    <property type="entry name" value="INNER MEMBRANE PROTEIN YBJJ"/>
    <property type="match status" value="1"/>
</dbReference>
<comment type="caution">
    <text evidence="6">The sequence shown here is derived from an EMBL/GenBank/DDBJ whole genome shotgun (WGS) entry which is preliminary data.</text>
</comment>
<dbReference type="RefSeq" id="WP_125229068.1">
    <property type="nucleotide sequence ID" value="NZ_RQYT01000049.1"/>
</dbReference>
<dbReference type="InterPro" id="IPR051788">
    <property type="entry name" value="MFS_Transporter"/>
</dbReference>
<feature type="transmembrane region" description="Helical" evidence="5">
    <location>
        <begin position="103"/>
        <end position="119"/>
    </location>
</feature>